<dbReference type="RefSeq" id="WP_054967840.1">
    <property type="nucleotide sequence ID" value="NZ_LJCO01000014.1"/>
</dbReference>
<evidence type="ECO:0000256" key="3">
    <source>
        <dbReference type="ARBA" id="ARBA00022692"/>
    </source>
</evidence>
<proteinExistence type="predicted"/>
<dbReference type="CDD" id="cd06581">
    <property type="entry name" value="TM_PBP1_LivM_like"/>
    <property type="match status" value="1"/>
</dbReference>
<gene>
    <name evidence="7" type="ORF">AN477_03740</name>
</gene>
<dbReference type="AlphaFoldDB" id="A0A0N8PPS1"/>
<feature type="transmembrane region" description="Helical" evidence="6">
    <location>
        <begin position="81"/>
        <end position="102"/>
    </location>
</feature>
<organism evidence="7 8">
    <name type="scientific">Alicyclobacillus ferrooxydans</name>
    <dbReference type="NCBI Taxonomy" id="471514"/>
    <lineage>
        <taxon>Bacteria</taxon>
        <taxon>Bacillati</taxon>
        <taxon>Bacillota</taxon>
        <taxon>Bacilli</taxon>
        <taxon>Bacillales</taxon>
        <taxon>Alicyclobacillaceae</taxon>
        <taxon>Alicyclobacillus</taxon>
    </lineage>
</organism>
<evidence type="ECO:0000313" key="8">
    <source>
        <dbReference type="Proteomes" id="UP000050482"/>
    </source>
</evidence>
<dbReference type="InterPro" id="IPR043428">
    <property type="entry name" value="LivM-like"/>
</dbReference>
<feature type="transmembrane region" description="Helical" evidence="6">
    <location>
        <begin position="7"/>
        <end position="25"/>
    </location>
</feature>
<protein>
    <submittedName>
        <fullName evidence="7">Amino acid ABC transporter</fullName>
    </submittedName>
</protein>
<dbReference type="Proteomes" id="UP000050482">
    <property type="component" value="Unassembled WGS sequence"/>
</dbReference>
<keyword evidence="8" id="KW-1185">Reference proteome</keyword>
<evidence type="ECO:0000256" key="2">
    <source>
        <dbReference type="ARBA" id="ARBA00022475"/>
    </source>
</evidence>
<dbReference type="STRING" id="471514.AN477_03740"/>
<comment type="subcellular location">
    <subcellularLocation>
        <location evidence="1">Cell membrane</location>
        <topology evidence="1">Multi-pass membrane protein</topology>
    </subcellularLocation>
</comment>
<name>A0A0N8PPS1_9BACL</name>
<feature type="transmembrane region" description="Helical" evidence="6">
    <location>
        <begin position="109"/>
        <end position="130"/>
    </location>
</feature>
<dbReference type="GO" id="GO:0005886">
    <property type="term" value="C:plasma membrane"/>
    <property type="evidence" value="ECO:0007669"/>
    <property type="project" value="UniProtKB-SubCell"/>
</dbReference>
<dbReference type="EMBL" id="LJCO01000014">
    <property type="protein sequence ID" value="KPV45109.1"/>
    <property type="molecule type" value="Genomic_DNA"/>
</dbReference>
<dbReference type="OrthoDB" id="9789927at2"/>
<keyword evidence="2" id="KW-1003">Cell membrane</keyword>
<dbReference type="GO" id="GO:0015658">
    <property type="term" value="F:branched-chain amino acid transmembrane transporter activity"/>
    <property type="evidence" value="ECO:0007669"/>
    <property type="project" value="InterPro"/>
</dbReference>
<feature type="transmembrane region" description="Helical" evidence="6">
    <location>
        <begin position="200"/>
        <end position="221"/>
    </location>
</feature>
<feature type="transmembrane region" description="Helical" evidence="6">
    <location>
        <begin position="277"/>
        <end position="298"/>
    </location>
</feature>
<evidence type="ECO:0000256" key="1">
    <source>
        <dbReference type="ARBA" id="ARBA00004651"/>
    </source>
</evidence>
<feature type="transmembrane region" description="Helical" evidence="6">
    <location>
        <begin position="56"/>
        <end position="75"/>
    </location>
</feature>
<dbReference type="PANTHER" id="PTHR30482:SF10">
    <property type="entry name" value="HIGH-AFFINITY BRANCHED-CHAIN AMINO ACID TRANSPORT PROTEIN BRAE"/>
    <property type="match status" value="1"/>
</dbReference>
<keyword evidence="3 6" id="KW-0812">Transmembrane</keyword>
<keyword evidence="5 6" id="KW-0472">Membrane</keyword>
<dbReference type="PATRIC" id="fig|471514.4.peg.615"/>
<comment type="caution">
    <text evidence="7">The sequence shown here is derived from an EMBL/GenBank/DDBJ whole genome shotgun (WGS) entry which is preliminary data.</text>
</comment>
<feature type="transmembrane region" description="Helical" evidence="6">
    <location>
        <begin position="150"/>
        <end position="169"/>
    </location>
</feature>
<dbReference type="PANTHER" id="PTHR30482">
    <property type="entry name" value="HIGH-AFFINITY BRANCHED-CHAIN AMINO ACID TRANSPORT SYSTEM PERMEASE"/>
    <property type="match status" value="1"/>
</dbReference>
<evidence type="ECO:0000256" key="4">
    <source>
        <dbReference type="ARBA" id="ARBA00022989"/>
    </source>
</evidence>
<dbReference type="Pfam" id="PF02653">
    <property type="entry name" value="BPD_transp_2"/>
    <property type="match status" value="1"/>
</dbReference>
<dbReference type="InterPro" id="IPR001851">
    <property type="entry name" value="ABC_transp_permease"/>
</dbReference>
<keyword evidence="4 6" id="KW-1133">Transmembrane helix</keyword>
<reference evidence="7 8" key="1">
    <citation type="submission" date="2015-09" db="EMBL/GenBank/DDBJ databases">
        <title>Draft genome sequence of Alicyclobacillus ferrooxydans DSM 22381.</title>
        <authorList>
            <person name="Hemp J."/>
        </authorList>
    </citation>
    <scope>NUCLEOTIDE SEQUENCE [LARGE SCALE GENOMIC DNA]</scope>
    <source>
        <strain evidence="7 8">TC-34</strain>
    </source>
</reference>
<sequence>MRKQTTIDLSISLVLVLAFVALPHFYSNLTILFMMAMYMVLSQGVNLLYGLTGYMPFGYVGFFGAGAYGFSIALQHLHFPIVLALIFGVLFTSLVGVILSPLLRLSGAYFAIGNLATSQVIYGIVANSHLQGITGGGDGVDISQYFNQTASYYVMLAVLLVVMVGIIWVKRSSFGLSLQAMRDDSVSVAMSGVNVVRNRMLVWLASAAIAGLCGAIYAWFISFFYPSSVFDVSIGIFAIVFMLFGGQGTIFGPVIGTIILYGIYNVIGVSTPQYFQLAYGVLIVILVMFLPNGVLSLFKRGRRAHGRVLESRPNF</sequence>
<accession>A0A0N8PPS1</accession>
<evidence type="ECO:0000256" key="6">
    <source>
        <dbReference type="SAM" id="Phobius"/>
    </source>
</evidence>
<evidence type="ECO:0000256" key="5">
    <source>
        <dbReference type="ARBA" id="ARBA00023136"/>
    </source>
</evidence>
<evidence type="ECO:0000313" key="7">
    <source>
        <dbReference type="EMBL" id="KPV45109.1"/>
    </source>
</evidence>